<proteinExistence type="predicted"/>
<dbReference type="InterPro" id="IPR036259">
    <property type="entry name" value="MFS_trans_sf"/>
</dbReference>
<dbReference type="Pfam" id="PF07690">
    <property type="entry name" value="MFS_1"/>
    <property type="match status" value="1"/>
</dbReference>
<evidence type="ECO:0000256" key="2">
    <source>
        <dbReference type="ARBA" id="ARBA00022448"/>
    </source>
</evidence>
<protein>
    <submittedName>
        <fullName evidence="8">MFS transporter</fullName>
    </submittedName>
</protein>
<feature type="transmembrane region" description="Helical" evidence="6">
    <location>
        <begin position="279"/>
        <end position="298"/>
    </location>
</feature>
<feature type="domain" description="Major facilitator superfamily (MFS) profile" evidence="7">
    <location>
        <begin position="18"/>
        <end position="393"/>
    </location>
</feature>
<dbReference type="InterPro" id="IPR005829">
    <property type="entry name" value="Sugar_transporter_CS"/>
</dbReference>
<dbReference type="PROSITE" id="PS50850">
    <property type="entry name" value="MFS"/>
    <property type="match status" value="1"/>
</dbReference>
<feature type="transmembrane region" description="Helical" evidence="6">
    <location>
        <begin position="52"/>
        <end position="72"/>
    </location>
</feature>
<dbReference type="RefSeq" id="WP_326076796.1">
    <property type="nucleotide sequence ID" value="NZ_JARLKY010000136.1"/>
</dbReference>
<feature type="transmembrane region" description="Helical" evidence="6">
    <location>
        <begin position="252"/>
        <end position="272"/>
    </location>
</feature>
<dbReference type="Gene3D" id="1.20.1250.20">
    <property type="entry name" value="MFS general substrate transporter like domains"/>
    <property type="match status" value="1"/>
</dbReference>
<dbReference type="EMBL" id="JARLKY010000136">
    <property type="protein sequence ID" value="MEC0232596.1"/>
    <property type="molecule type" value="Genomic_DNA"/>
</dbReference>
<sequence length="402" mass="43380">MKSVSVSDKKRKPLWTKAFLITSLSNLLLFFSFQMLIPTIPTHVSQLGGNDVQVGLVIGIFTISSLLTRPFAGRALDLLGRKHVLLVGLAICALTIAGYSYMAAVALILAARFVHGIGWGLSTTSLGTVIADIIPPERRGEGMGYYGLSNTFAMALAPLTGLWIMQTYGFPRVLLISTCLALLSLFSSLFITYSKPLPPEKSAQPPKFTDRLWERTALLPSVLLLCTAICYGGIVTFITLFGHEAGIPNVGWFFLCNASMVLIVRPITGVLFDRKGPQWVLLPGALFTITGLLLLSYAHSEVSLAISALCYGVGFGSIQPALQAWTIARAAPNRRGAANGTFFSANDLGIGLGAMALGALASVSGSYAVMYRCSTVLIVVFILIYGWCYWHARRSSAQWAQR</sequence>
<evidence type="ECO:0000256" key="4">
    <source>
        <dbReference type="ARBA" id="ARBA00022989"/>
    </source>
</evidence>
<dbReference type="SUPFAM" id="SSF103473">
    <property type="entry name" value="MFS general substrate transporter"/>
    <property type="match status" value="1"/>
</dbReference>
<evidence type="ECO:0000313" key="9">
    <source>
        <dbReference type="Proteomes" id="UP001338137"/>
    </source>
</evidence>
<dbReference type="PANTHER" id="PTHR23531:SF2">
    <property type="entry name" value="PERMEASE"/>
    <property type="match status" value="1"/>
</dbReference>
<name>A0ABU6GEE5_9BACL</name>
<dbReference type="PANTHER" id="PTHR23531">
    <property type="entry name" value="QUINOLENE RESISTANCE PROTEIN NORA"/>
    <property type="match status" value="1"/>
</dbReference>
<feature type="transmembrane region" description="Helical" evidence="6">
    <location>
        <begin position="340"/>
        <end position="363"/>
    </location>
</feature>
<dbReference type="InterPro" id="IPR011701">
    <property type="entry name" value="MFS"/>
</dbReference>
<feature type="transmembrane region" description="Helical" evidence="6">
    <location>
        <begin position="217"/>
        <end position="240"/>
    </location>
</feature>
<feature type="transmembrane region" description="Helical" evidence="6">
    <location>
        <begin position="172"/>
        <end position="193"/>
    </location>
</feature>
<feature type="transmembrane region" description="Helical" evidence="6">
    <location>
        <begin position="84"/>
        <end position="110"/>
    </location>
</feature>
<keyword evidence="4 6" id="KW-1133">Transmembrane helix</keyword>
<feature type="transmembrane region" description="Helical" evidence="6">
    <location>
        <begin position="20"/>
        <end position="40"/>
    </location>
</feature>
<keyword evidence="3 6" id="KW-0812">Transmembrane</keyword>
<evidence type="ECO:0000256" key="5">
    <source>
        <dbReference type="ARBA" id="ARBA00023136"/>
    </source>
</evidence>
<reference evidence="8 9" key="1">
    <citation type="submission" date="2023-03" db="EMBL/GenBank/DDBJ databases">
        <title>Bacillus Genome Sequencing.</title>
        <authorList>
            <person name="Dunlap C."/>
        </authorList>
    </citation>
    <scope>NUCLEOTIDE SEQUENCE [LARGE SCALE GENOMIC DNA]</scope>
    <source>
        <strain evidence="8 9">BD-533</strain>
    </source>
</reference>
<dbReference type="CDD" id="cd17489">
    <property type="entry name" value="MFS_YfcJ_like"/>
    <property type="match status" value="1"/>
</dbReference>
<dbReference type="Proteomes" id="UP001338137">
    <property type="component" value="Unassembled WGS sequence"/>
</dbReference>
<comment type="subcellular location">
    <subcellularLocation>
        <location evidence="1">Cell membrane</location>
        <topology evidence="1">Multi-pass membrane protein</topology>
    </subcellularLocation>
</comment>
<dbReference type="PROSITE" id="PS00216">
    <property type="entry name" value="SUGAR_TRANSPORT_1"/>
    <property type="match status" value="1"/>
</dbReference>
<comment type="caution">
    <text evidence="8">The sequence shown here is derived from an EMBL/GenBank/DDBJ whole genome shotgun (WGS) entry which is preliminary data.</text>
</comment>
<feature type="transmembrane region" description="Helical" evidence="6">
    <location>
        <begin position="146"/>
        <end position="166"/>
    </location>
</feature>
<evidence type="ECO:0000259" key="7">
    <source>
        <dbReference type="PROSITE" id="PS50850"/>
    </source>
</evidence>
<accession>A0ABU6GEE5</accession>
<keyword evidence="9" id="KW-1185">Reference proteome</keyword>
<evidence type="ECO:0000256" key="6">
    <source>
        <dbReference type="SAM" id="Phobius"/>
    </source>
</evidence>
<gene>
    <name evidence="8" type="ORF">P4I72_36390</name>
</gene>
<dbReference type="InterPro" id="IPR020846">
    <property type="entry name" value="MFS_dom"/>
</dbReference>
<keyword evidence="2" id="KW-0813">Transport</keyword>
<feature type="transmembrane region" description="Helical" evidence="6">
    <location>
        <begin position="304"/>
        <end position="328"/>
    </location>
</feature>
<feature type="transmembrane region" description="Helical" evidence="6">
    <location>
        <begin position="116"/>
        <end position="134"/>
    </location>
</feature>
<evidence type="ECO:0000256" key="3">
    <source>
        <dbReference type="ARBA" id="ARBA00022692"/>
    </source>
</evidence>
<keyword evidence="5 6" id="KW-0472">Membrane</keyword>
<evidence type="ECO:0000256" key="1">
    <source>
        <dbReference type="ARBA" id="ARBA00004651"/>
    </source>
</evidence>
<organism evidence="8 9">
    <name type="scientific">Paenibacillus alba</name>
    <dbReference type="NCBI Taxonomy" id="1197127"/>
    <lineage>
        <taxon>Bacteria</taxon>
        <taxon>Bacillati</taxon>
        <taxon>Bacillota</taxon>
        <taxon>Bacilli</taxon>
        <taxon>Bacillales</taxon>
        <taxon>Paenibacillaceae</taxon>
        <taxon>Paenibacillus</taxon>
    </lineage>
</organism>
<feature type="transmembrane region" description="Helical" evidence="6">
    <location>
        <begin position="369"/>
        <end position="392"/>
    </location>
</feature>
<dbReference type="InterPro" id="IPR052714">
    <property type="entry name" value="MFS_Exporter"/>
</dbReference>
<evidence type="ECO:0000313" key="8">
    <source>
        <dbReference type="EMBL" id="MEC0232596.1"/>
    </source>
</evidence>